<name>A0A154L363_9PROT</name>
<dbReference type="Gene3D" id="3.40.630.30">
    <property type="match status" value="1"/>
</dbReference>
<dbReference type="OrthoDB" id="9789081at2"/>
<comment type="caution">
    <text evidence="2">The sequence shown here is derived from an EMBL/GenBank/DDBJ whole genome shotgun (WGS) entry which is preliminary data.</text>
</comment>
<protein>
    <submittedName>
        <fullName evidence="2">Acetyltransferase</fullName>
    </submittedName>
</protein>
<dbReference type="SUPFAM" id="SSF55729">
    <property type="entry name" value="Acyl-CoA N-acyltransferases (Nat)"/>
    <property type="match status" value="1"/>
</dbReference>
<proteinExistence type="predicted"/>
<organism evidence="2 3">
    <name type="scientific">Thalassospira lucentensis</name>
    <dbReference type="NCBI Taxonomy" id="168935"/>
    <lineage>
        <taxon>Bacteria</taxon>
        <taxon>Pseudomonadati</taxon>
        <taxon>Pseudomonadota</taxon>
        <taxon>Alphaproteobacteria</taxon>
        <taxon>Rhodospirillales</taxon>
        <taxon>Thalassospiraceae</taxon>
        <taxon>Thalassospira</taxon>
    </lineage>
</organism>
<evidence type="ECO:0000313" key="3">
    <source>
        <dbReference type="Proteomes" id="UP000076335"/>
    </source>
</evidence>
<keyword evidence="2" id="KW-0808">Transferase</keyword>
<evidence type="ECO:0000313" key="2">
    <source>
        <dbReference type="EMBL" id="KZB61773.1"/>
    </source>
</evidence>
<accession>A0A154L363</accession>
<dbReference type="PANTHER" id="PTHR43451">
    <property type="entry name" value="ACETYLTRANSFERASE (GNAT) FAMILY PROTEIN"/>
    <property type="match status" value="1"/>
</dbReference>
<dbReference type="EMBL" id="LPVY01000022">
    <property type="protein sequence ID" value="KZB61773.1"/>
    <property type="molecule type" value="Genomic_DNA"/>
</dbReference>
<dbReference type="PANTHER" id="PTHR43451:SF1">
    <property type="entry name" value="ACETYLTRANSFERASE"/>
    <property type="match status" value="1"/>
</dbReference>
<dbReference type="GO" id="GO:0016747">
    <property type="term" value="F:acyltransferase activity, transferring groups other than amino-acyl groups"/>
    <property type="evidence" value="ECO:0007669"/>
    <property type="project" value="InterPro"/>
</dbReference>
<dbReference type="Pfam" id="PF13673">
    <property type="entry name" value="Acetyltransf_10"/>
    <property type="match status" value="1"/>
</dbReference>
<dbReference type="Proteomes" id="UP000076335">
    <property type="component" value="Unassembled WGS sequence"/>
</dbReference>
<gene>
    <name evidence="2" type="ORF">AUP42_05855</name>
</gene>
<dbReference type="AlphaFoldDB" id="A0A154L363"/>
<dbReference type="InterPro" id="IPR016181">
    <property type="entry name" value="Acyl_CoA_acyltransferase"/>
</dbReference>
<dbReference type="PROSITE" id="PS51186">
    <property type="entry name" value="GNAT"/>
    <property type="match status" value="1"/>
</dbReference>
<dbReference type="RefSeq" id="WP_062953081.1">
    <property type="nucleotide sequence ID" value="NZ_LPVY01000022.1"/>
</dbReference>
<feature type="domain" description="N-acetyltransferase" evidence="1">
    <location>
        <begin position="7"/>
        <end position="162"/>
    </location>
</feature>
<sequence>MGFTNVITIRQYRATDASVLTEIYTRSVMELGSRAYNPDQVGIWATLAPTAERFAELMEDGRLRLIAADANDQPVAFCDLEADGHIHFLYALPELAGTSAVTTLYDALEKAARDRNIAKLYSEASELAKGFLLKHGFHVLERRDFEVAGVPIHNYAVEKRLRPVT</sequence>
<dbReference type="InterPro" id="IPR052564">
    <property type="entry name" value="N-acetyltrans/Recomb-assoc"/>
</dbReference>
<reference evidence="2 3" key="1">
    <citation type="submission" date="2015-12" db="EMBL/GenBank/DDBJ databases">
        <title>Genome sequence of Thalassospira lucentensis MCCC 1A02072.</title>
        <authorList>
            <person name="Lu L."/>
            <person name="Lai Q."/>
            <person name="Shao Z."/>
            <person name="Qian P."/>
        </authorList>
    </citation>
    <scope>NUCLEOTIDE SEQUENCE [LARGE SCALE GENOMIC DNA]</scope>
    <source>
        <strain evidence="2 3">MCCC 1A02072</strain>
    </source>
</reference>
<dbReference type="InterPro" id="IPR000182">
    <property type="entry name" value="GNAT_dom"/>
</dbReference>
<evidence type="ECO:0000259" key="1">
    <source>
        <dbReference type="PROSITE" id="PS51186"/>
    </source>
</evidence>